<evidence type="ECO:0008006" key="3">
    <source>
        <dbReference type="Google" id="ProtNLM"/>
    </source>
</evidence>
<dbReference type="Proteomes" id="UP000009877">
    <property type="component" value="Unassembled WGS sequence"/>
</dbReference>
<organism evidence="1 2">
    <name type="scientific">Kocuria palustris PEL</name>
    <dbReference type="NCBI Taxonomy" id="1236550"/>
    <lineage>
        <taxon>Bacteria</taxon>
        <taxon>Bacillati</taxon>
        <taxon>Actinomycetota</taxon>
        <taxon>Actinomycetes</taxon>
        <taxon>Micrococcales</taxon>
        <taxon>Micrococcaceae</taxon>
        <taxon>Kocuria</taxon>
    </lineage>
</organism>
<dbReference type="InterPro" id="IPR052552">
    <property type="entry name" value="YeaO-like"/>
</dbReference>
<proteinExistence type="predicted"/>
<dbReference type="Pfam" id="PF22752">
    <property type="entry name" value="DUF488-N3i"/>
    <property type="match status" value="1"/>
</dbReference>
<accession>M2YAI6</accession>
<name>M2YAI6_9MICC</name>
<dbReference type="PANTHER" id="PTHR36849:SF1">
    <property type="entry name" value="CYTOPLASMIC PROTEIN"/>
    <property type="match status" value="1"/>
</dbReference>
<dbReference type="EMBL" id="ANHZ02000053">
    <property type="protein sequence ID" value="EME35455.1"/>
    <property type="molecule type" value="Genomic_DNA"/>
</dbReference>
<sequence length="116" mass="13539">MEIKKVRDEPSSDDGDRLLVDRIWPRGVSKADAELDGHPKDVAPSTDLRKWFDHDPKKFQEFGDRYRAELDDNDAAHDLAAKLRDERPQQVTLLYGAKDDEHNHAIVLREWLRDHL</sequence>
<protein>
    <recommendedName>
        <fullName evidence="3">Uroporphyrin-III c-methyltransferase</fullName>
    </recommendedName>
</protein>
<dbReference type="PANTHER" id="PTHR36849">
    <property type="entry name" value="CYTOPLASMIC PROTEIN-RELATED"/>
    <property type="match status" value="1"/>
</dbReference>
<dbReference type="AlphaFoldDB" id="M2YAI6"/>
<evidence type="ECO:0000313" key="2">
    <source>
        <dbReference type="Proteomes" id="UP000009877"/>
    </source>
</evidence>
<comment type="caution">
    <text evidence="1">The sequence shown here is derived from an EMBL/GenBank/DDBJ whole genome shotgun (WGS) entry which is preliminary data.</text>
</comment>
<keyword evidence="2" id="KW-1185">Reference proteome</keyword>
<reference evidence="1 2" key="1">
    <citation type="journal article" date="2014" name="Genome Announc.">
        <title>Draft Genome Sequence of Kocuria palustris PEL.</title>
        <authorList>
            <person name="Sharma G."/>
            <person name="Khatri I."/>
            <person name="Subramanian S."/>
        </authorList>
    </citation>
    <scope>NUCLEOTIDE SEQUENCE [LARGE SCALE GENOMIC DNA]</scope>
    <source>
        <strain evidence="1 2">PEL</strain>
    </source>
</reference>
<evidence type="ECO:0000313" key="1">
    <source>
        <dbReference type="EMBL" id="EME35455.1"/>
    </source>
</evidence>
<gene>
    <name evidence="1" type="ORF">C884_02151</name>
</gene>